<organism evidence="2 3">
    <name type="scientific">Ilex paraguariensis</name>
    <name type="common">yerba mate</name>
    <dbReference type="NCBI Taxonomy" id="185542"/>
    <lineage>
        <taxon>Eukaryota</taxon>
        <taxon>Viridiplantae</taxon>
        <taxon>Streptophyta</taxon>
        <taxon>Embryophyta</taxon>
        <taxon>Tracheophyta</taxon>
        <taxon>Spermatophyta</taxon>
        <taxon>Magnoliopsida</taxon>
        <taxon>eudicotyledons</taxon>
        <taxon>Gunneridae</taxon>
        <taxon>Pentapetalae</taxon>
        <taxon>asterids</taxon>
        <taxon>campanulids</taxon>
        <taxon>Aquifoliales</taxon>
        <taxon>Aquifoliaceae</taxon>
        <taxon>Ilex</taxon>
    </lineage>
</organism>
<sequence length="388" mass="45198">MEMSGRSSSGSDSSFDIDELLQFRTRCRELRKEKDILIESQPESFELIRRLELHVRTLSEARTEDKKRIQELERELSNCFQEIDYLQDQLNTRNTDMEDLEQKVGGLMEVLKRSNSERLCLMQELENQELELKNSTLCIRKLEESISSVALEYQCEIESMKLDLTALEQSCFEAKKLEEESAQEKASLNELIHDFECRIEDAHKVIECLDKENKELREKLQTYEMNVTVCCQKVAEQFQGMLGSNDPQSLSNKLEKDTRSACGNVLGPLLTRLKVVGASDADLKENMEKMSLQMHEYELLVRQLKDELSEEKLKAKEEAEDLAQEMVELRYQITSLLEEECKRRAFVEQISLQRIAELEAQIEKEQRKSFTEKDQRQGVIAARHIHEA</sequence>
<keyword evidence="3" id="KW-1185">Reference proteome</keyword>
<evidence type="ECO:0000313" key="3">
    <source>
        <dbReference type="Proteomes" id="UP001642360"/>
    </source>
</evidence>
<feature type="coiled-coil region" evidence="1">
    <location>
        <begin position="55"/>
        <end position="226"/>
    </location>
</feature>
<dbReference type="PANTHER" id="PTHR36390">
    <property type="entry name" value="MYOSIN HEAVY CHAIN-LIKE PROTEIN"/>
    <property type="match status" value="1"/>
</dbReference>
<comment type="caution">
    <text evidence="2">The sequence shown here is derived from an EMBL/GenBank/DDBJ whole genome shotgun (WGS) entry which is preliminary data.</text>
</comment>
<reference evidence="2 3" key="1">
    <citation type="submission" date="2024-02" db="EMBL/GenBank/DDBJ databases">
        <authorList>
            <person name="Vignale AGUSTIN F."/>
            <person name="Sosa J E."/>
            <person name="Modenutti C."/>
        </authorList>
    </citation>
    <scope>NUCLEOTIDE SEQUENCE [LARGE SCALE GENOMIC DNA]</scope>
</reference>
<evidence type="ECO:0000256" key="1">
    <source>
        <dbReference type="SAM" id="Coils"/>
    </source>
</evidence>
<proteinExistence type="predicted"/>
<keyword evidence="1" id="KW-0175">Coiled coil</keyword>
<gene>
    <name evidence="2" type="ORF">ILEXP_LOCUS15930</name>
</gene>
<evidence type="ECO:0000313" key="2">
    <source>
        <dbReference type="EMBL" id="CAK9148002.1"/>
    </source>
</evidence>
<name>A0ABC8S114_9AQUA</name>
<dbReference type="Proteomes" id="UP001642360">
    <property type="component" value="Unassembled WGS sequence"/>
</dbReference>
<dbReference type="EMBL" id="CAUOFW020001724">
    <property type="protein sequence ID" value="CAK9148002.1"/>
    <property type="molecule type" value="Genomic_DNA"/>
</dbReference>
<protein>
    <submittedName>
        <fullName evidence="2">Uncharacterized protein</fullName>
    </submittedName>
</protein>
<feature type="coiled-coil region" evidence="1">
    <location>
        <begin position="287"/>
        <end position="375"/>
    </location>
</feature>
<dbReference type="PANTHER" id="PTHR36390:SF1">
    <property type="entry name" value="MYOSIN HEAVY CHAIN-LIKE PROTEIN"/>
    <property type="match status" value="1"/>
</dbReference>
<dbReference type="AlphaFoldDB" id="A0ABC8S114"/>
<accession>A0ABC8S114</accession>